<name>A0A7S3C168_9VIRI</name>
<dbReference type="EMBL" id="HBHY01019906">
    <property type="protein sequence ID" value="CAE0150354.1"/>
    <property type="molecule type" value="Transcribed_RNA"/>
</dbReference>
<sequence length="177" mass="19478">MSLPLVKLLSLAVKTASKPLANRIKARLKESPVWQGRALTFMQWYHRTSIQTQRTLAGYPADAEVKPMNDNRAVSEFADMVGEAFLFGVGLGLLVYENSRKGASDAKSKAQSIDTDEAHAERLRRLEASAGATLLRLQALEEALLEEREAREAERQAAEAVRPRRGSGWLGFAARGA</sequence>
<organism evidence="4">
    <name type="scientific">Prasinoderma singulare</name>
    <dbReference type="NCBI Taxonomy" id="676789"/>
    <lineage>
        <taxon>Eukaryota</taxon>
        <taxon>Viridiplantae</taxon>
        <taxon>Prasinodermophyta</taxon>
        <taxon>Prasinodermophyceae</taxon>
        <taxon>Prasinodermales</taxon>
        <taxon>Prasinodermaceae</taxon>
        <taxon>Prasinoderma</taxon>
    </lineage>
</organism>
<proteinExistence type="inferred from homology"/>
<dbReference type="PANTHER" id="PTHR12499:SF0">
    <property type="entry name" value="OPTIC ATROPHY 3 PROTEIN"/>
    <property type="match status" value="1"/>
</dbReference>
<dbReference type="GO" id="GO:0005739">
    <property type="term" value="C:mitochondrion"/>
    <property type="evidence" value="ECO:0007669"/>
    <property type="project" value="TreeGrafter"/>
</dbReference>
<dbReference type="PANTHER" id="PTHR12499">
    <property type="entry name" value="OPTIC ATROPHY 3 PROTEIN OPA3"/>
    <property type="match status" value="1"/>
</dbReference>
<feature type="coiled-coil region" evidence="3">
    <location>
        <begin position="123"/>
        <end position="157"/>
    </location>
</feature>
<evidence type="ECO:0000256" key="2">
    <source>
        <dbReference type="ARBA" id="ARBA00023054"/>
    </source>
</evidence>
<evidence type="ECO:0008006" key="5">
    <source>
        <dbReference type="Google" id="ProtNLM"/>
    </source>
</evidence>
<comment type="similarity">
    <text evidence="1">Belongs to the OPA3 family.</text>
</comment>
<gene>
    <name evidence="4" type="ORF">PSIN1315_LOCUS12728</name>
</gene>
<dbReference type="GO" id="GO:0019216">
    <property type="term" value="P:regulation of lipid metabolic process"/>
    <property type="evidence" value="ECO:0007669"/>
    <property type="project" value="TreeGrafter"/>
</dbReference>
<evidence type="ECO:0000256" key="1">
    <source>
        <dbReference type="ARBA" id="ARBA00007584"/>
    </source>
</evidence>
<accession>A0A7S3C168</accession>
<protein>
    <recommendedName>
        <fullName evidence="5">OPA3-like protein</fullName>
    </recommendedName>
</protein>
<evidence type="ECO:0000256" key="3">
    <source>
        <dbReference type="SAM" id="Coils"/>
    </source>
</evidence>
<evidence type="ECO:0000313" key="4">
    <source>
        <dbReference type="EMBL" id="CAE0150354.1"/>
    </source>
</evidence>
<keyword evidence="2 3" id="KW-0175">Coiled coil</keyword>
<dbReference type="AlphaFoldDB" id="A0A7S3C168"/>
<reference evidence="4" key="1">
    <citation type="submission" date="2021-01" db="EMBL/GenBank/DDBJ databases">
        <authorList>
            <person name="Corre E."/>
            <person name="Pelletier E."/>
            <person name="Niang G."/>
            <person name="Scheremetjew M."/>
            <person name="Finn R."/>
            <person name="Kale V."/>
            <person name="Holt S."/>
            <person name="Cochrane G."/>
            <person name="Meng A."/>
            <person name="Brown T."/>
            <person name="Cohen L."/>
        </authorList>
    </citation>
    <scope>NUCLEOTIDE SEQUENCE</scope>
    <source>
        <strain evidence="4">RCC927</strain>
    </source>
</reference>
<dbReference type="Pfam" id="PF07047">
    <property type="entry name" value="OPA3"/>
    <property type="match status" value="1"/>
</dbReference>
<dbReference type="InterPro" id="IPR010754">
    <property type="entry name" value="OPA3-like"/>
</dbReference>